<name>A0A6C0ENV5_9ZZZZ</name>
<dbReference type="AlphaFoldDB" id="A0A6C0ENV5"/>
<reference evidence="2" key="1">
    <citation type="journal article" date="2020" name="Nature">
        <title>Giant virus diversity and host interactions through global metagenomics.</title>
        <authorList>
            <person name="Schulz F."/>
            <person name="Roux S."/>
            <person name="Paez-Espino D."/>
            <person name="Jungbluth S."/>
            <person name="Walsh D.A."/>
            <person name="Denef V.J."/>
            <person name="McMahon K.D."/>
            <person name="Konstantinidis K.T."/>
            <person name="Eloe-Fadrosh E.A."/>
            <person name="Kyrpides N.C."/>
            <person name="Woyke T."/>
        </authorList>
    </citation>
    <scope>NUCLEOTIDE SEQUENCE</scope>
    <source>
        <strain evidence="2">GVMAG-M-3300009068-25</strain>
    </source>
</reference>
<dbReference type="InterPro" id="IPR013320">
    <property type="entry name" value="ConA-like_dom_sf"/>
</dbReference>
<dbReference type="EMBL" id="MN738888">
    <property type="protein sequence ID" value="QHT29989.1"/>
    <property type="molecule type" value="Genomic_DNA"/>
</dbReference>
<proteinExistence type="predicted"/>
<protein>
    <recommendedName>
        <fullName evidence="3">Lectin/glucanase superfamily protein</fullName>
    </recommendedName>
</protein>
<dbReference type="Gene3D" id="2.60.120.200">
    <property type="match status" value="1"/>
</dbReference>
<evidence type="ECO:0000313" key="2">
    <source>
        <dbReference type="EMBL" id="QHT29989.1"/>
    </source>
</evidence>
<keyword evidence="1" id="KW-1133">Transmembrane helix</keyword>
<evidence type="ECO:0000256" key="1">
    <source>
        <dbReference type="SAM" id="Phobius"/>
    </source>
</evidence>
<organism evidence="2">
    <name type="scientific">viral metagenome</name>
    <dbReference type="NCBI Taxonomy" id="1070528"/>
    <lineage>
        <taxon>unclassified sequences</taxon>
        <taxon>metagenomes</taxon>
        <taxon>organismal metagenomes</taxon>
    </lineage>
</organism>
<evidence type="ECO:0008006" key="3">
    <source>
        <dbReference type="Google" id="ProtNLM"/>
    </source>
</evidence>
<keyword evidence="1" id="KW-0472">Membrane</keyword>
<keyword evidence="1" id="KW-0812">Transmembrane</keyword>
<accession>A0A6C0ENV5</accession>
<feature type="transmembrane region" description="Helical" evidence="1">
    <location>
        <begin position="27"/>
        <end position="46"/>
    </location>
</feature>
<sequence>MGGFVSKPPPPAYMLSPPPAAPKGSSFMTIVGALAAIGLLITIIYIGRSWSWGSGSTEAAPSDIQIDGKTGSTIPAANAPLQGTDSGLQFWMYIKDWDYKYGSSKPIIKRVDPTRPGIVSPAISLHPTDNTLDVAVSVYSSGSNTSTTDTGNGETFICSVENVPIQSWFSVSVTIFQRNLDVYINGLLVKSCVLPGIPKPAIGDIIVGANGGFSGSVCSIHSSPTPLSPANAATFYAAGTSCSMSTPASSTAGLSNLSLFGYTFVFGVKDSVGKEVGGLSSSDISGWFSSPKKQ</sequence>
<dbReference type="SUPFAM" id="SSF49899">
    <property type="entry name" value="Concanavalin A-like lectins/glucanases"/>
    <property type="match status" value="1"/>
</dbReference>